<dbReference type="PANTHER" id="PTHR24253:SF62">
    <property type="entry name" value="TRANSMEMBRANE PROTEASE SERINE 6"/>
    <property type="match status" value="1"/>
</dbReference>
<dbReference type="EMBL" id="OW240918">
    <property type="protein sequence ID" value="CAH2307951.1"/>
    <property type="molecule type" value="Genomic_DNA"/>
</dbReference>
<dbReference type="CDD" id="cd00190">
    <property type="entry name" value="Tryp_SPc"/>
    <property type="match status" value="3"/>
</dbReference>
<dbReference type="Gene3D" id="2.40.10.10">
    <property type="entry name" value="Trypsin-like serine proteases"/>
    <property type="match status" value="4"/>
</dbReference>
<evidence type="ECO:0000313" key="6">
    <source>
        <dbReference type="EMBL" id="CAH2307951.1"/>
    </source>
</evidence>
<evidence type="ECO:0000256" key="4">
    <source>
        <dbReference type="ARBA" id="ARBA00023157"/>
    </source>
</evidence>
<evidence type="ECO:0000256" key="1">
    <source>
        <dbReference type="ARBA" id="ARBA00022670"/>
    </source>
</evidence>
<dbReference type="AlphaFoldDB" id="A0AAD1WJG9"/>
<dbReference type="GO" id="GO:0004252">
    <property type="term" value="F:serine-type endopeptidase activity"/>
    <property type="evidence" value="ECO:0007669"/>
    <property type="project" value="InterPro"/>
</dbReference>
<dbReference type="PROSITE" id="PS00134">
    <property type="entry name" value="TRYPSIN_HIS"/>
    <property type="match status" value="1"/>
</dbReference>
<dbReference type="InterPro" id="IPR043504">
    <property type="entry name" value="Peptidase_S1_PA_chymotrypsin"/>
</dbReference>
<dbReference type="SMART" id="SM00020">
    <property type="entry name" value="Tryp_SPc"/>
    <property type="match status" value="3"/>
</dbReference>
<dbReference type="InterPro" id="IPR018114">
    <property type="entry name" value="TRYPSIN_HIS"/>
</dbReference>
<gene>
    <name evidence="6" type="ORF">PECUL_23A050892</name>
</gene>
<proteinExistence type="predicted"/>
<dbReference type="SUPFAM" id="SSF50494">
    <property type="entry name" value="Trypsin-like serine proteases"/>
    <property type="match status" value="3"/>
</dbReference>
<dbReference type="FunFam" id="2.40.10.10:FF:000068">
    <property type="entry name" value="transmembrane protease serine 2"/>
    <property type="match status" value="1"/>
</dbReference>
<accession>A0AAD1WJG9</accession>
<keyword evidence="1 6" id="KW-0645">Protease</keyword>
<keyword evidence="3" id="KW-0378">Hydrolase</keyword>
<evidence type="ECO:0000256" key="3">
    <source>
        <dbReference type="ARBA" id="ARBA00022801"/>
    </source>
</evidence>
<protein>
    <submittedName>
        <fullName evidence="6">Serine protease 53-like</fullName>
    </submittedName>
</protein>
<feature type="domain" description="Peptidase S1" evidence="5">
    <location>
        <begin position="618"/>
        <end position="860"/>
    </location>
</feature>
<keyword evidence="7" id="KW-1185">Reference proteome</keyword>
<name>A0AAD1WJG9_PELCU</name>
<dbReference type="InterPro" id="IPR001314">
    <property type="entry name" value="Peptidase_S1A"/>
</dbReference>
<evidence type="ECO:0000259" key="5">
    <source>
        <dbReference type="PROSITE" id="PS50240"/>
    </source>
</evidence>
<dbReference type="Pfam" id="PF00089">
    <property type="entry name" value="Trypsin"/>
    <property type="match status" value="3"/>
</dbReference>
<dbReference type="GO" id="GO:0005886">
    <property type="term" value="C:plasma membrane"/>
    <property type="evidence" value="ECO:0007669"/>
    <property type="project" value="TreeGrafter"/>
</dbReference>
<dbReference type="FunFam" id="2.40.10.10:FF:000024">
    <property type="entry name" value="Serine protease 53"/>
    <property type="match status" value="2"/>
</dbReference>
<reference evidence="6" key="1">
    <citation type="submission" date="2022-03" db="EMBL/GenBank/DDBJ databases">
        <authorList>
            <person name="Alioto T."/>
            <person name="Alioto T."/>
            <person name="Gomez Garrido J."/>
        </authorList>
    </citation>
    <scope>NUCLEOTIDE SEQUENCE</scope>
</reference>
<feature type="domain" description="Peptidase S1" evidence="5">
    <location>
        <begin position="346"/>
        <end position="585"/>
    </location>
</feature>
<dbReference type="Proteomes" id="UP001295444">
    <property type="component" value="Chromosome 07"/>
</dbReference>
<sequence length="872" mass="95869">MFGVFVLARPAQTPGCCRRLQKSVHDSLHTVSQLSRATPVCGKQGVQEHIYGGANAMPGEWPWHASLSYLGKPFCGGSLISDSWVITAAHCFDGDSEFDNSKSWTVQLGFTKFGDVPENSAVNVTILKIVIPGNYTNFVVGTDMALVKLSHPVAFTQLISPVCLPEKTHRFRLRSTCYATGLMNVSEEDKSAEKDVPEKVPLDSTRALHKVTIILVGWRTCNCIYNSYMKPELLNPTKPGMMCAVEHDEQIGPRLGDSGGPIVCNEDGTWFLAGIISFSAQFKLHDTPTIVTAVSFYQEWIQNNVDTEASFAPQTITVTDDVDTDNCSDLLSTKNPGCGRILQIKARGSNDAGAWPWQVDLVNNGLHACGGALISDSWVITAAHCFTGPLSSDSPHGWTVIVAPGSPAMREISVQRISMHGAFISPEDGRDVALLQLAQPVNFGPYIQAVCLPQASNHIKYGSSCWHTGWDRPTVDGKTGPPRAVEMELIDPSQCNCIYSHPSSANHSMSILPGMICASNKEKEENQCLSDSGGPLVCQEDEVFVLVGLQSFGGKCQQRVEGDIILPGVFTQLITYEDWMYHVTNDNSLNLQPTAAYREVDNERCPINLSRGCGYTISSPGSVPNNNETEGAWPWLVSVQRYEWHACSGAVIAQTWVLTSAHCMFSYKLDLNDDYTIILGRHSQNGPNHHEVTRKVRRVVIHPEYNQTSGKNDLALIEVYYGVTFSDYIQPICLPPEDSKPPNTGCWVTGWETWNPPENKPASPLIQELEVSLLLNEKCGDQGNKSGPNQDTQLCAAKINEKDFTCLKESSAPLVCQLHPGGPWFLFGIGISLRKSRSYECPAKYTSIPSKLSWVREVVPHTEFDLVKLLTQ</sequence>
<organism evidence="6 7">
    <name type="scientific">Pelobates cultripes</name>
    <name type="common">Western spadefoot toad</name>
    <dbReference type="NCBI Taxonomy" id="61616"/>
    <lineage>
        <taxon>Eukaryota</taxon>
        <taxon>Metazoa</taxon>
        <taxon>Chordata</taxon>
        <taxon>Craniata</taxon>
        <taxon>Vertebrata</taxon>
        <taxon>Euteleostomi</taxon>
        <taxon>Amphibia</taxon>
        <taxon>Batrachia</taxon>
        <taxon>Anura</taxon>
        <taxon>Pelobatoidea</taxon>
        <taxon>Pelobatidae</taxon>
        <taxon>Pelobates</taxon>
    </lineage>
</organism>
<keyword evidence="4" id="KW-1015">Disulfide bond</keyword>
<dbReference type="PROSITE" id="PS50240">
    <property type="entry name" value="TRYPSIN_DOM"/>
    <property type="match status" value="3"/>
</dbReference>
<dbReference type="PRINTS" id="PR00722">
    <property type="entry name" value="CHYMOTRYPSIN"/>
</dbReference>
<dbReference type="InterPro" id="IPR001254">
    <property type="entry name" value="Trypsin_dom"/>
</dbReference>
<feature type="domain" description="Peptidase S1" evidence="5">
    <location>
        <begin position="50"/>
        <end position="306"/>
    </location>
</feature>
<dbReference type="PANTHER" id="PTHR24253">
    <property type="entry name" value="TRANSMEMBRANE PROTEASE SERINE"/>
    <property type="match status" value="1"/>
</dbReference>
<evidence type="ECO:0000313" key="7">
    <source>
        <dbReference type="Proteomes" id="UP001295444"/>
    </source>
</evidence>
<dbReference type="InterPro" id="IPR009003">
    <property type="entry name" value="Peptidase_S1_PA"/>
</dbReference>
<keyword evidence="2" id="KW-0732">Signal</keyword>
<dbReference type="GO" id="GO:0006508">
    <property type="term" value="P:proteolysis"/>
    <property type="evidence" value="ECO:0007669"/>
    <property type="project" value="UniProtKB-KW"/>
</dbReference>
<evidence type="ECO:0000256" key="2">
    <source>
        <dbReference type="ARBA" id="ARBA00022729"/>
    </source>
</evidence>